<dbReference type="EMBL" id="MN739449">
    <property type="protein sequence ID" value="QHT05143.1"/>
    <property type="molecule type" value="Genomic_DNA"/>
</dbReference>
<evidence type="ECO:0000313" key="1">
    <source>
        <dbReference type="EMBL" id="QHT05143.1"/>
    </source>
</evidence>
<dbReference type="AlphaFoldDB" id="A0A6C0CLH1"/>
<reference evidence="1" key="1">
    <citation type="journal article" date="2020" name="Nature">
        <title>Giant virus diversity and host interactions through global metagenomics.</title>
        <authorList>
            <person name="Schulz F."/>
            <person name="Roux S."/>
            <person name="Paez-Espino D."/>
            <person name="Jungbluth S."/>
            <person name="Walsh D.A."/>
            <person name="Denef V.J."/>
            <person name="McMahon K.D."/>
            <person name="Konstantinidis K.T."/>
            <person name="Eloe-Fadrosh E.A."/>
            <person name="Kyrpides N.C."/>
            <person name="Woyke T."/>
        </authorList>
    </citation>
    <scope>NUCLEOTIDE SEQUENCE</scope>
    <source>
        <strain evidence="1">GVMAG-M-3300021354-14</strain>
    </source>
</reference>
<accession>A0A6C0CLH1</accession>
<name>A0A6C0CLH1_9ZZZZ</name>
<proteinExistence type="predicted"/>
<organism evidence="1">
    <name type="scientific">viral metagenome</name>
    <dbReference type="NCBI Taxonomy" id="1070528"/>
    <lineage>
        <taxon>unclassified sequences</taxon>
        <taxon>metagenomes</taxon>
        <taxon>organismal metagenomes</taxon>
    </lineage>
</organism>
<sequence>MFIPPFAMQLMTVQILDQVLPCPNCYLEGCSWGSTTCFGCKENYIQTDHTGSTFSEYIDERRAFFLHIYVRAVWPHIQFDLLGLGDRIVGQCQDEACGNCYLYGFPCSAPCATLACGVMKYEQFRKSFEVVPFPAEFQQFTRLSRTQIQDILIRK</sequence>
<protein>
    <submittedName>
        <fullName evidence="1">Uncharacterized protein</fullName>
    </submittedName>
</protein>